<accession>A0ABQ8YY35</accession>
<dbReference type="InterPro" id="IPR001849">
    <property type="entry name" value="PH_domain"/>
</dbReference>
<comment type="caution">
    <text evidence="6">The sequence shown here is derived from an EMBL/GenBank/DDBJ whole genome shotgun (WGS) entry which is preliminary data.</text>
</comment>
<feature type="compositionally biased region" description="Low complexity" evidence="3">
    <location>
        <begin position="279"/>
        <end position="296"/>
    </location>
</feature>
<dbReference type="InterPro" id="IPR001452">
    <property type="entry name" value="SH3_domain"/>
</dbReference>
<evidence type="ECO:0000259" key="4">
    <source>
        <dbReference type="PROSITE" id="PS50002"/>
    </source>
</evidence>
<dbReference type="InterPro" id="IPR036028">
    <property type="entry name" value="SH3-like_dom_sf"/>
</dbReference>
<dbReference type="PROSITE" id="PS50002">
    <property type="entry name" value="SH3"/>
    <property type="match status" value="1"/>
</dbReference>
<feature type="domain" description="PH" evidence="5">
    <location>
        <begin position="145"/>
        <end position="242"/>
    </location>
</feature>
<dbReference type="PANTHER" id="PTHR14336">
    <property type="entry name" value="TANDEM PH DOMAIN CONTAINING PROTEIN"/>
    <property type="match status" value="1"/>
</dbReference>
<dbReference type="Gene3D" id="2.30.29.30">
    <property type="entry name" value="Pleckstrin-homology domain (PH domain)/Phosphotyrosine-binding domain (PTB)"/>
    <property type="match status" value="1"/>
</dbReference>
<keyword evidence="7" id="KW-1185">Reference proteome</keyword>
<sequence>MSQLVKALFKFEQSNPDEISLEIGDVIEFIREIEDGWSYGKKMSTGIAGVYPSNYVQPITKREVPKIIENKTITNTKTTTTKTQTQTNSNSFQEKKLTQEKHKENNFNENVNFNENNSFMENNNNSKPKQQVKEGKVLSRVPPKKIIKEGWLVKKGEKRKNWKKRYFKLYPRSIGYYKKKNSDKPLGIVLLTGSAAGKRIGAKKKKEQNLFFLKTTKRFWEFRAKTQEERDEWVGVITKQILSITEETLQTETPNEETNERLIEKKNEETNKPKVNVNKQQPTIKTTPKIPILPKKQLPKTPPKPKFLQKKQTNQSNESYPIDSKIISTTKLSEENKKPWAKSSKEVTNQEQNNEDDINESIFYKNIKKDLKRNKKKHKKK</sequence>
<evidence type="ECO:0000313" key="6">
    <source>
        <dbReference type="EMBL" id="KAJ6249517.1"/>
    </source>
</evidence>
<dbReference type="PROSITE" id="PS50003">
    <property type="entry name" value="PH_DOMAIN"/>
    <property type="match status" value="1"/>
</dbReference>
<proteinExistence type="predicted"/>
<gene>
    <name evidence="6" type="ORF">M0813_16937</name>
</gene>
<dbReference type="Pfam" id="PF00169">
    <property type="entry name" value="PH"/>
    <property type="match status" value="1"/>
</dbReference>
<keyword evidence="1 2" id="KW-0728">SH3 domain</keyword>
<dbReference type="SUPFAM" id="SSF50044">
    <property type="entry name" value="SH3-domain"/>
    <property type="match status" value="1"/>
</dbReference>
<organism evidence="6 7">
    <name type="scientific">Anaeramoeba flamelloides</name>
    <dbReference type="NCBI Taxonomy" id="1746091"/>
    <lineage>
        <taxon>Eukaryota</taxon>
        <taxon>Metamonada</taxon>
        <taxon>Anaeramoebidae</taxon>
        <taxon>Anaeramoeba</taxon>
    </lineage>
</organism>
<feature type="domain" description="SH3" evidence="4">
    <location>
        <begin position="1"/>
        <end position="61"/>
    </location>
</feature>
<dbReference type="Gene3D" id="2.30.30.40">
    <property type="entry name" value="SH3 Domains"/>
    <property type="match status" value="1"/>
</dbReference>
<dbReference type="InterPro" id="IPR011993">
    <property type="entry name" value="PH-like_dom_sf"/>
</dbReference>
<dbReference type="PANTHER" id="PTHR14336:SF8">
    <property type="entry name" value="PROTEIN OPY1"/>
    <property type="match status" value="1"/>
</dbReference>
<evidence type="ECO:0000256" key="1">
    <source>
        <dbReference type="ARBA" id="ARBA00022443"/>
    </source>
</evidence>
<protein>
    <submittedName>
        <fullName evidence="6">Tandem ph domain containing protein</fullName>
    </submittedName>
</protein>
<feature type="region of interest" description="Disordered" evidence="3">
    <location>
        <begin position="264"/>
        <end position="361"/>
    </location>
</feature>
<dbReference type="SMART" id="SM00326">
    <property type="entry name" value="SH3"/>
    <property type="match status" value="1"/>
</dbReference>
<name>A0ABQ8YY35_9EUKA</name>
<dbReference type="SMART" id="SM00233">
    <property type="entry name" value="PH"/>
    <property type="match status" value="1"/>
</dbReference>
<dbReference type="SUPFAM" id="SSF50729">
    <property type="entry name" value="PH domain-like"/>
    <property type="match status" value="1"/>
</dbReference>
<dbReference type="Pfam" id="PF14604">
    <property type="entry name" value="SH3_9"/>
    <property type="match status" value="1"/>
</dbReference>
<dbReference type="InterPro" id="IPR051707">
    <property type="entry name" value="PI-Interact_SigTrans_Reg"/>
</dbReference>
<dbReference type="Proteomes" id="UP001150062">
    <property type="component" value="Unassembled WGS sequence"/>
</dbReference>
<evidence type="ECO:0000313" key="7">
    <source>
        <dbReference type="Proteomes" id="UP001150062"/>
    </source>
</evidence>
<reference evidence="6" key="1">
    <citation type="submission" date="2022-08" db="EMBL/GenBank/DDBJ databases">
        <title>Novel sulfate-reducing endosymbionts in the free-living metamonad Anaeramoeba.</title>
        <authorList>
            <person name="Jerlstrom-Hultqvist J."/>
            <person name="Cepicka I."/>
            <person name="Gallot-Lavallee L."/>
            <person name="Salas-Leiva D."/>
            <person name="Curtis B.A."/>
            <person name="Zahonova K."/>
            <person name="Pipaliya S."/>
            <person name="Dacks J."/>
            <person name="Roger A.J."/>
        </authorList>
    </citation>
    <scope>NUCLEOTIDE SEQUENCE</scope>
    <source>
        <strain evidence="6">Schooner1</strain>
    </source>
</reference>
<evidence type="ECO:0000256" key="2">
    <source>
        <dbReference type="PROSITE-ProRule" id="PRU00192"/>
    </source>
</evidence>
<evidence type="ECO:0000256" key="3">
    <source>
        <dbReference type="SAM" id="MobiDB-lite"/>
    </source>
</evidence>
<dbReference type="EMBL" id="JAOAOG010000098">
    <property type="protein sequence ID" value="KAJ6249517.1"/>
    <property type="molecule type" value="Genomic_DNA"/>
</dbReference>
<evidence type="ECO:0000259" key="5">
    <source>
        <dbReference type="PROSITE" id="PS50003"/>
    </source>
</evidence>
<dbReference type="PRINTS" id="PR00452">
    <property type="entry name" value="SH3DOMAIN"/>
</dbReference>